<comment type="caution">
    <text evidence="8">The sequence shown here is derived from an EMBL/GenBank/DDBJ whole genome shotgun (WGS) entry which is preliminary data.</text>
</comment>
<dbReference type="Proteomes" id="UP000460272">
    <property type="component" value="Unassembled WGS sequence"/>
</dbReference>
<protein>
    <recommendedName>
        <fullName evidence="3">phospholipase C</fullName>
        <ecNumber evidence="3">3.1.4.3</ecNumber>
    </recommendedName>
</protein>
<evidence type="ECO:0000256" key="1">
    <source>
        <dbReference type="ARBA" id="ARBA00004191"/>
    </source>
</evidence>
<sequence>MFSRRRFLQIAAASTGLAVTGTDLLSQAVANASSMVRPDGSRGIKHIVILMMENRSFDHFLGWLPGADGRHDMTFVSAVDGSTYPNYPLAPDFQGCGYSDPDHSWEGWLVQHNFGKMDGFLQRPTTPANNPGVTLAAANTFPVGYYTNLNHNGTRKLVPDLPVIGALAEHYTTLDRYFCSFAGETFPNRFYQHAGQTDRDHNSEAVSTLPTIWDQLSPIPNDQGIPTGGYYYRDQPFLALWASPAIAPGATFKYQAFFHPFSDADASTAALSAGTSFIAACENGTLPNVCYIDPAFDNEGNGTAGDDHPLADIRLGERFIADAYHALADNGYLDDTVFIVTFDEWGGFYDHVPPPRVIDNTNPANVMHAGDSSTPTDGQLTPDYRQLGFRVPGLVITNLAEPHRVAHEGPFEHSSSLALIESTFGLNPLTARDKHARNIADILLPAPVPAHRAVKPSRIPASSDVIGPAISPPSESLLQVLTGTASYDPAAICSADSVQSVSPAPVNHPRHPQTFGHIPGLHGTAGMSDLYRSYRSNDREQG</sequence>
<dbReference type="RefSeq" id="WP_145858825.1">
    <property type="nucleotide sequence ID" value="NZ_RPFW01000006.1"/>
</dbReference>
<keyword evidence="4" id="KW-0964">Secreted</keyword>
<dbReference type="EMBL" id="RPFW01000006">
    <property type="protein sequence ID" value="TVZ01896.1"/>
    <property type="molecule type" value="Genomic_DNA"/>
</dbReference>
<dbReference type="GO" id="GO:0009395">
    <property type="term" value="P:phospholipid catabolic process"/>
    <property type="evidence" value="ECO:0007669"/>
    <property type="project" value="TreeGrafter"/>
</dbReference>
<dbReference type="PANTHER" id="PTHR31956:SF1">
    <property type="entry name" value="NON-SPECIFIC PHOSPHOLIPASE C1"/>
    <property type="match status" value="1"/>
</dbReference>
<dbReference type="InterPro" id="IPR007312">
    <property type="entry name" value="Phosphoesterase"/>
</dbReference>
<accession>A0A6P2BUJ5</accession>
<comment type="similarity">
    <text evidence="2">Belongs to the bacterial phospholipase C family.</text>
</comment>
<keyword evidence="9" id="KW-1185">Reference proteome</keyword>
<keyword evidence="6" id="KW-0843">Virulence</keyword>
<dbReference type="EC" id="3.1.4.3" evidence="3"/>
<name>A0A6P2BUJ5_9ACTN</name>
<dbReference type="GO" id="GO:0034480">
    <property type="term" value="F:phosphatidylcholine phospholipase C activity"/>
    <property type="evidence" value="ECO:0007669"/>
    <property type="project" value="UniProtKB-EC"/>
</dbReference>
<evidence type="ECO:0000256" key="2">
    <source>
        <dbReference type="ARBA" id="ARBA00009717"/>
    </source>
</evidence>
<dbReference type="PANTHER" id="PTHR31956">
    <property type="entry name" value="NON-SPECIFIC PHOSPHOLIPASE C4-RELATED"/>
    <property type="match status" value="1"/>
</dbReference>
<evidence type="ECO:0000313" key="9">
    <source>
        <dbReference type="Proteomes" id="UP000460272"/>
    </source>
</evidence>
<dbReference type="AlphaFoldDB" id="A0A6P2BUJ5"/>
<evidence type="ECO:0000256" key="4">
    <source>
        <dbReference type="ARBA" id="ARBA00022512"/>
    </source>
</evidence>
<dbReference type="Gene3D" id="3.40.720.10">
    <property type="entry name" value="Alkaline Phosphatase, subunit A"/>
    <property type="match status" value="2"/>
</dbReference>
<comment type="catalytic activity">
    <reaction evidence="7">
        <text>a 1,2-diacyl-sn-glycero-3-phosphocholine + H2O = phosphocholine + a 1,2-diacyl-sn-glycerol + H(+)</text>
        <dbReference type="Rhea" id="RHEA:10604"/>
        <dbReference type="ChEBI" id="CHEBI:15377"/>
        <dbReference type="ChEBI" id="CHEBI:15378"/>
        <dbReference type="ChEBI" id="CHEBI:17815"/>
        <dbReference type="ChEBI" id="CHEBI:57643"/>
        <dbReference type="ChEBI" id="CHEBI:295975"/>
        <dbReference type="EC" id="3.1.4.3"/>
    </reaction>
    <physiologicalReaction direction="left-to-right" evidence="7">
        <dbReference type="Rhea" id="RHEA:10605"/>
    </physiologicalReaction>
</comment>
<reference evidence="8 9" key="1">
    <citation type="submission" date="2018-11" db="EMBL/GenBank/DDBJ databases">
        <title>Trebonia kvetii gen.nov., sp.nov., a novel acidophilic actinobacterium, and proposal of the new actinobacterial family Treboniaceae fam. nov.</title>
        <authorList>
            <person name="Rapoport D."/>
            <person name="Sagova-Mareckova M."/>
            <person name="Sedlacek I."/>
            <person name="Provaznik J."/>
            <person name="Kralova S."/>
            <person name="Pavlinic D."/>
            <person name="Benes V."/>
            <person name="Kopecky J."/>
        </authorList>
    </citation>
    <scope>NUCLEOTIDE SEQUENCE [LARGE SCALE GENOMIC DNA]</scope>
    <source>
        <strain evidence="8 9">15Tr583</strain>
    </source>
</reference>
<evidence type="ECO:0000256" key="6">
    <source>
        <dbReference type="ARBA" id="ARBA00023026"/>
    </source>
</evidence>
<evidence type="ECO:0000256" key="5">
    <source>
        <dbReference type="ARBA" id="ARBA00022801"/>
    </source>
</evidence>
<evidence type="ECO:0000256" key="7">
    <source>
        <dbReference type="ARBA" id="ARBA00048421"/>
    </source>
</evidence>
<keyword evidence="4" id="KW-0134">Cell wall</keyword>
<evidence type="ECO:0000313" key="8">
    <source>
        <dbReference type="EMBL" id="TVZ01896.1"/>
    </source>
</evidence>
<keyword evidence="5" id="KW-0378">Hydrolase</keyword>
<gene>
    <name evidence="8" type="ORF">EAS64_31140</name>
</gene>
<dbReference type="InterPro" id="IPR017850">
    <property type="entry name" value="Alkaline_phosphatase_core_sf"/>
</dbReference>
<proteinExistence type="inferred from homology"/>
<dbReference type="InterPro" id="IPR006311">
    <property type="entry name" value="TAT_signal"/>
</dbReference>
<dbReference type="OrthoDB" id="4181857at2"/>
<comment type="subcellular location">
    <subcellularLocation>
        <location evidence="1">Secreted</location>
        <location evidence="1">Cell wall</location>
    </subcellularLocation>
</comment>
<dbReference type="Pfam" id="PF04185">
    <property type="entry name" value="Phosphoesterase"/>
    <property type="match status" value="1"/>
</dbReference>
<dbReference type="PROSITE" id="PS51318">
    <property type="entry name" value="TAT"/>
    <property type="match status" value="1"/>
</dbReference>
<evidence type="ECO:0000256" key="3">
    <source>
        <dbReference type="ARBA" id="ARBA00012018"/>
    </source>
</evidence>
<organism evidence="8 9">
    <name type="scientific">Trebonia kvetii</name>
    <dbReference type="NCBI Taxonomy" id="2480626"/>
    <lineage>
        <taxon>Bacteria</taxon>
        <taxon>Bacillati</taxon>
        <taxon>Actinomycetota</taxon>
        <taxon>Actinomycetes</taxon>
        <taxon>Streptosporangiales</taxon>
        <taxon>Treboniaceae</taxon>
        <taxon>Trebonia</taxon>
    </lineage>
</organism>